<feature type="transmembrane region" description="Helical" evidence="1">
    <location>
        <begin position="42"/>
        <end position="65"/>
    </location>
</feature>
<accession>A0A2T0S2G2</accession>
<dbReference type="AlphaFoldDB" id="A0A2T0S2G2"/>
<protein>
    <submittedName>
        <fullName evidence="2">Uncharacterized protein</fullName>
    </submittedName>
</protein>
<evidence type="ECO:0000313" key="3">
    <source>
        <dbReference type="Proteomes" id="UP000239209"/>
    </source>
</evidence>
<comment type="caution">
    <text evidence="2">The sequence shown here is derived from an EMBL/GenBank/DDBJ whole genome shotgun (WGS) entry which is preliminary data.</text>
</comment>
<keyword evidence="3" id="KW-1185">Reference proteome</keyword>
<name>A0A2T0S2G2_9ACTN</name>
<dbReference type="RefSeq" id="WP_146164118.1">
    <property type="nucleotide sequence ID" value="NZ_PVZG01000010.1"/>
</dbReference>
<gene>
    <name evidence="2" type="ORF">CLV70_110196</name>
</gene>
<sequence>MSSDFQIGNHRSLYVLLTALCLVVAVRHVKRAIAPVGTLVEAAFAATIVAFATGMAVAFAAAAALSR</sequence>
<feature type="transmembrane region" description="Helical" evidence="1">
    <location>
        <begin position="12"/>
        <end position="30"/>
    </location>
</feature>
<dbReference type="EMBL" id="PVZG01000010">
    <property type="protein sequence ID" value="PRY27609.1"/>
    <property type="molecule type" value="Genomic_DNA"/>
</dbReference>
<proteinExistence type="predicted"/>
<organism evidence="2 3">
    <name type="scientific">Pseudosporangium ferrugineum</name>
    <dbReference type="NCBI Taxonomy" id="439699"/>
    <lineage>
        <taxon>Bacteria</taxon>
        <taxon>Bacillati</taxon>
        <taxon>Actinomycetota</taxon>
        <taxon>Actinomycetes</taxon>
        <taxon>Micromonosporales</taxon>
        <taxon>Micromonosporaceae</taxon>
        <taxon>Pseudosporangium</taxon>
    </lineage>
</organism>
<keyword evidence="1" id="KW-0472">Membrane</keyword>
<evidence type="ECO:0000313" key="2">
    <source>
        <dbReference type="EMBL" id="PRY27609.1"/>
    </source>
</evidence>
<keyword evidence="1" id="KW-1133">Transmembrane helix</keyword>
<reference evidence="2 3" key="1">
    <citation type="submission" date="2018-03" db="EMBL/GenBank/DDBJ databases">
        <title>Genomic Encyclopedia of Archaeal and Bacterial Type Strains, Phase II (KMG-II): from individual species to whole genera.</title>
        <authorList>
            <person name="Goeker M."/>
        </authorList>
    </citation>
    <scope>NUCLEOTIDE SEQUENCE [LARGE SCALE GENOMIC DNA]</scope>
    <source>
        <strain evidence="2 3">DSM 45348</strain>
    </source>
</reference>
<keyword evidence="1" id="KW-0812">Transmembrane</keyword>
<dbReference type="Proteomes" id="UP000239209">
    <property type="component" value="Unassembled WGS sequence"/>
</dbReference>
<evidence type="ECO:0000256" key="1">
    <source>
        <dbReference type="SAM" id="Phobius"/>
    </source>
</evidence>